<organism evidence="2">
    <name type="scientific">Brachypodium distachyon</name>
    <name type="common">Purple false brome</name>
    <name type="synonym">Trachynia distachya</name>
    <dbReference type="NCBI Taxonomy" id="15368"/>
    <lineage>
        <taxon>Eukaryota</taxon>
        <taxon>Viridiplantae</taxon>
        <taxon>Streptophyta</taxon>
        <taxon>Embryophyta</taxon>
        <taxon>Tracheophyta</taxon>
        <taxon>Spermatophyta</taxon>
        <taxon>Magnoliopsida</taxon>
        <taxon>Liliopsida</taxon>
        <taxon>Poales</taxon>
        <taxon>Poaceae</taxon>
        <taxon>BOP clade</taxon>
        <taxon>Pooideae</taxon>
        <taxon>Stipodae</taxon>
        <taxon>Brachypodieae</taxon>
        <taxon>Brachypodium</taxon>
    </lineage>
</organism>
<reference evidence="3" key="3">
    <citation type="submission" date="2018-08" db="UniProtKB">
        <authorList>
            <consortium name="EnsemblPlants"/>
        </authorList>
    </citation>
    <scope>IDENTIFICATION</scope>
    <source>
        <strain evidence="3">cv. Bd21</strain>
    </source>
</reference>
<evidence type="ECO:0008006" key="5">
    <source>
        <dbReference type="Google" id="ProtNLM"/>
    </source>
</evidence>
<dbReference type="CDD" id="cd00167">
    <property type="entry name" value="SANT"/>
    <property type="match status" value="1"/>
</dbReference>
<accession>A0A0Q3KSH1</accession>
<protein>
    <recommendedName>
        <fullName evidence="5">Myb-like domain-containing protein</fullName>
    </recommendedName>
</protein>
<dbReference type="Proteomes" id="UP000008810">
    <property type="component" value="Chromosome 1"/>
</dbReference>
<evidence type="ECO:0000313" key="4">
    <source>
        <dbReference type="Proteomes" id="UP000008810"/>
    </source>
</evidence>
<reference evidence="2" key="2">
    <citation type="submission" date="2017-06" db="EMBL/GenBank/DDBJ databases">
        <title>WGS assembly of Brachypodium distachyon.</title>
        <authorList>
            <consortium name="The International Brachypodium Initiative"/>
            <person name="Lucas S."/>
            <person name="Harmon-Smith M."/>
            <person name="Lail K."/>
            <person name="Tice H."/>
            <person name="Grimwood J."/>
            <person name="Bruce D."/>
            <person name="Barry K."/>
            <person name="Shu S."/>
            <person name="Lindquist E."/>
            <person name="Wang M."/>
            <person name="Pitluck S."/>
            <person name="Vogel J.P."/>
            <person name="Garvin D.F."/>
            <person name="Mockler T.C."/>
            <person name="Schmutz J."/>
            <person name="Rokhsar D."/>
            <person name="Bevan M.W."/>
        </authorList>
    </citation>
    <scope>NUCLEOTIDE SEQUENCE</scope>
    <source>
        <strain evidence="2">Bd21</strain>
    </source>
</reference>
<gene>
    <name evidence="2" type="ORF">BRADI_1g13823v3</name>
</gene>
<evidence type="ECO:0000313" key="2">
    <source>
        <dbReference type="EMBL" id="KQK13993.1"/>
    </source>
</evidence>
<dbReference type="Gene3D" id="1.10.10.60">
    <property type="entry name" value="Homeodomain-like"/>
    <property type="match status" value="1"/>
</dbReference>
<keyword evidence="4" id="KW-1185">Reference proteome</keyword>
<evidence type="ECO:0000313" key="3">
    <source>
        <dbReference type="EnsemblPlants" id="KQK13993"/>
    </source>
</evidence>
<dbReference type="Gramene" id="KQK13993">
    <property type="protein sequence ID" value="KQK13993"/>
    <property type="gene ID" value="BRADI_1g13823v3"/>
</dbReference>
<dbReference type="InterPro" id="IPR001005">
    <property type="entry name" value="SANT/Myb"/>
</dbReference>
<dbReference type="EnsemblPlants" id="KQK13993">
    <property type="protein sequence ID" value="KQK13993"/>
    <property type="gene ID" value="BRADI_1g13823v3"/>
</dbReference>
<name>A0A0Q3KSH1_BRADI</name>
<proteinExistence type="predicted"/>
<dbReference type="EMBL" id="CM000880">
    <property type="protein sequence ID" value="KQK13993.1"/>
    <property type="molecule type" value="Genomic_DNA"/>
</dbReference>
<dbReference type="InParanoid" id="A0A0Q3KSH1"/>
<dbReference type="AlphaFoldDB" id="A0A0Q3KSH1"/>
<evidence type="ECO:0000256" key="1">
    <source>
        <dbReference type="SAM" id="MobiDB-lite"/>
    </source>
</evidence>
<dbReference type="STRING" id="15368.A0A0Q3KSH1"/>
<sequence length="99" mass="10588">MERGVGKARVGAGEAGAAGACSPPARPPWTTHTTAGSGSELQQWAAGQSSRQLGARGHRRPAEDAKLCEFVALYEPLNWNLIAEKLDERSTKCLSIDRQ</sequence>
<dbReference type="OrthoDB" id="2143914at2759"/>
<feature type="compositionally biased region" description="Low complexity" evidence="1">
    <location>
        <begin position="7"/>
        <end position="20"/>
    </location>
</feature>
<feature type="region of interest" description="Disordered" evidence="1">
    <location>
        <begin position="1"/>
        <end position="59"/>
    </location>
</feature>
<feature type="compositionally biased region" description="Polar residues" evidence="1">
    <location>
        <begin position="30"/>
        <end position="52"/>
    </location>
</feature>
<reference evidence="2 3" key="1">
    <citation type="journal article" date="2010" name="Nature">
        <title>Genome sequencing and analysis of the model grass Brachypodium distachyon.</title>
        <authorList>
            <consortium name="International Brachypodium Initiative"/>
        </authorList>
    </citation>
    <scope>NUCLEOTIDE SEQUENCE [LARGE SCALE GENOMIC DNA]</scope>
    <source>
        <strain evidence="2 3">Bd21</strain>
    </source>
</reference>